<evidence type="ECO:0000256" key="3">
    <source>
        <dbReference type="ARBA" id="ARBA00022691"/>
    </source>
</evidence>
<evidence type="ECO:0000259" key="5">
    <source>
        <dbReference type="Pfam" id="PF00891"/>
    </source>
</evidence>
<evidence type="ECO:0000259" key="6">
    <source>
        <dbReference type="Pfam" id="PF08100"/>
    </source>
</evidence>
<dbReference type="InterPro" id="IPR036388">
    <property type="entry name" value="WH-like_DNA-bd_sf"/>
</dbReference>
<dbReference type="Gene3D" id="1.10.10.10">
    <property type="entry name" value="Winged helix-like DNA-binding domain superfamily/Winged helix DNA-binding domain"/>
    <property type="match status" value="1"/>
</dbReference>
<dbReference type="InterPro" id="IPR016461">
    <property type="entry name" value="COMT-like"/>
</dbReference>
<keyword evidence="3" id="KW-0949">S-adenosyl-L-methionine</keyword>
<keyword evidence="1 7" id="KW-0489">Methyltransferase</keyword>
<keyword evidence="8" id="KW-1185">Reference proteome</keyword>
<dbReference type="Gene3D" id="1.10.287.1350">
    <property type="match status" value="1"/>
</dbReference>
<dbReference type="RefSeq" id="WP_170316932.1">
    <property type="nucleotide sequence ID" value="NZ_BAAABN010000047.1"/>
</dbReference>
<dbReference type="InterPro" id="IPR029063">
    <property type="entry name" value="SAM-dependent_MTases_sf"/>
</dbReference>
<reference evidence="7 8" key="1">
    <citation type="submission" date="2019-10" db="EMBL/GenBank/DDBJ databases">
        <title>Whole genome shotgun sequence of Acrocarpospora corrugata NBRC 13972.</title>
        <authorList>
            <person name="Ichikawa N."/>
            <person name="Kimura A."/>
            <person name="Kitahashi Y."/>
            <person name="Komaki H."/>
            <person name="Oguchi A."/>
        </authorList>
    </citation>
    <scope>NUCLEOTIDE SEQUENCE [LARGE SCALE GENOMIC DNA]</scope>
    <source>
        <strain evidence="7 8">NBRC 13972</strain>
    </source>
</reference>
<dbReference type="SUPFAM" id="SSF53335">
    <property type="entry name" value="S-adenosyl-L-methionine-dependent methyltransferases"/>
    <property type="match status" value="1"/>
</dbReference>
<dbReference type="PROSITE" id="PS51683">
    <property type="entry name" value="SAM_OMT_II"/>
    <property type="match status" value="1"/>
</dbReference>
<feature type="active site" description="Proton acceptor" evidence="4">
    <location>
        <position position="226"/>
    </location>
</feature>
<evidence type="ECO:0000256" key="2">
    <source>
        <dbReference type="ARBA" id="ARBA00022679"/>
    </source>
</evidence>
<dbReference type="InterPro" id="IPR001077">
    <property type="entry name" value="COMT_C"/>
</dbReference>
<dbReference type="Pfam" id="PF00891">
    <property type="entry name" value="Methyltransf_2"/>
    <property type="match status" value="1"/>
</dbReference>
<keyword evidence="2 7" id="KW-0808">Transferase</keyword>
<feature type="domain" description="O-methyltransferase dimerisation" evidence="6">
    <location>
        <begin position="1"/>
        <end position="66"/>
    </location>
</feature>
<dbReference type="Proteomes" id="UP000334990">
    <property type="component" value="Unassembled WGS sequence"/>
</dbReference>
<dbReference type="Pfam" id="PF08100">
    <property type="entry name" value="Dimerisation"/>
    <property type="match status" value="1"/>
</dbReference>
<dbReference type="GO" id="GO:0032259">
    <property type="term" value="P:methylation"/>
    <property type="evidence" value="ECO:0007669"/>
    <property type="project" value="UniProtKB-KW"/>
</dbReference>
<dbReference type="PIRSF" id="PIRSF005739">
    <property type="entry name" value="O-mtase"/>
    <property type="match status" value="1"/>
</dbReference>
<comment type="caution">
    <text evidence="7">The sequence shown here is derived from an EMBL/GenBank/DDBJ whole genome shotgun (WGS) entry which is preliminary data.</text>
</comment>
<dbReference type="AlphaFoldDB" id="A0A5M3VVM2"/>
<dbReference type="InterPro" id="IPR012967">
    <property type="entry name" value="COMT_dimerisation"/>
</dbReference>
<dbReference type="InterPro" id="IPR036390">
    <property type="entry name" value="WH_DNA-bd_sf"/>
</dbReference>
<feature type="domain" description="O-methyltransferase C-terminal" evidence="5">
    <location>
        <begin position="93"/>
        <end position="296"/>
    </location>
</feature>
<evidence type="ECO:0000256" key="1">
    <source>
        <dbReference type="ARBA" id="ARBA00022603"/>
    </source>
</evidence>
<gene>
    <name evidence="7" type="ORF">Acor_29190</name>
</gene>
<dbReference type="GO" id="GO:0046983">
    <property type="term" value="F:protein dimerization activity"/>
    <property type="evidence" value="ECO:0007669"/>
    <property type="project" value="InterPro"/>
</dbReference>
<sequence length="324" mass="34667">MAVRVAATLRLTDLMAGDAVPVEELARRSDTNADALGRLLRHLTCRGVFVEREPGSFAVNEPAALLASDHPAGMRAWLDLGGFGGQMDLAFTGLLHTVRTGQPAWETVFGAPFWHHLATNPQMSASFDASMAAGTEYVIDAATGFDWSGTRHVVDVGGGTGALLAEILRANPDIRATLVDLPDTVARGRQYLTERGLNTRCEFAAQSFFDPLPAGADAYVLSGVIHDWGDDDAVLILRRCADAAGPHSRVVVIESLGSAGDHPAMFAEMNLRMLVLSGGRERTIEDYTAIAAEAGLDFANVHTTPLGQAIFDCGQRPERASRDR</sequence>
<dbReference type="EMBL" id="BLAD01000047">
    <property type="protein sequence ID" value="GES00855.1"/>
    <property type="molecule type" value="Genomic_DNA"/>
</dbReference>
<dbReference type="Gene3D" id="3.40.50.150">
    <property type="entry name" value="Vaccinia Virus protein VP39"/>
    <property type="match status" value="1"/>
</dbReference>
<dbReference type="GO" id="GO:0008171">
    <property type="term" value="F:O-methyltransferase activity"/>
    <property type="evidence" value="ECO:0007669"/>
    <property type="project" value="InterPro"/>
</dbReference>
<dbReference type="PANTHER" id="PTHR43712:SF2">
    <property type="entry name" value="O-METHYLTRANSFERASE CICE"/>
    <property type="match status" value="1"/>
</dbReference>
<dbReference type="SUPFAM" id="SSF46785">
    <property type="entry name" value="Winged helix' DNA-binding domain"/>
    <property type="match status" value="1"/>
</dbReference>
<protein>
    <submittedName>
        <fullName evidence="7">Methyltransferase</fullName>
    </submittedName>
</protein>
<evidence type="ECO:0000313" key="7">
    <source>
        <dbReference type="EMBL" id="GES00855.1"/>
    </source>
</evidence>
<proteinExistence type="predicted"/>
<dbReference type="CDD" id="cd02440">
    <property type="entry name" value="AdoMet_MTases"/>
    <property type="match status" value="1"/>
</dbReference>
<dbReference type="PANTHER" id="PTHR43712">
    <property type="entry name" value="PUTATIVE (AFU_ORTHOLOGUE AFUA_4G14580)-RELATED"/>
    <property type="match status" value="1"/>
</dbReference>
<organism evidence="7 8">
    <name type="scientific">Acrocarpospora corrugata</name>
    <dbReference type="NCBI Taxonomy" id="35763"/>
    <lineage>
        <taxon>Bacteria</taxon>
        <taxon>Bacillati</taxon>
        <taxon>Actinomycetota</taxon>
        <taxon>Actinomycetes</taxon>
        <taxon>Streptosporangiales</taxon>
        <taxon>Streptosporangiaceae</taxon>
        <taxon>Acrocarpospora</taxon>
    </lineage>
</organism>
<evidence type="ECO:0000313" key="8">
    <source>
        <dbReference type="Proteomes" id="UP000334990"/>
    </source>
</evidence>
<name>A0A5M3VVM2_9ACTN</name>
<evidence type="ECO:0000256" key="4">
    <source>
        <dbReference type="PIRSR" id="PIRSR005739-1"/>
    </source>
</evidence>
<accession>A0A5M3VVM2</accession>